<sequence>MRCFPWMGVNFFLKDGLKVDSSSLQLLQNFTNLSMVTKPIYGLFSDSVYIASQHRIPYIAIGSFLQAVSWIAIAIPSSNISFFKIILYLLLGNVGASIVEVASDAIVAETRKQPSASSKNSQMSLSGELQFFVWIASSIGRVLRNMLSGVAVDRFSPQAMFFWFGIILVMQFFITVLIRESSLNLPKSPSNVRIKRQLSELLVASRKPEIAHSITWFALSYAIIPALTDTMFFYQMQHLEIDSSVLGVSKVFGQVAMLLWGVVYN</sequence>
<reference evidence="1 2" key="1">
    <citation type="journal article" date="2022" name="Plant J.">
        <title>Chromosome-level genome of Camellia lanceoleosa provides a valuable resource for understanding genome evolution and self-incompatibility.</title>
        <authorList>
            <person name="Gong W."/>
            <person name="Xiao S."/>
            <person name="Wang L."/>
            <person name="Liao Z."/>
            <person name="Chang Y."/>
            <person name="Mo W."/>
            <person name="Hu G."/>
            <person name="Li W."/>
            <person name="Zhao G."/>
            <person name="Zhu H."/>
            <person name="Hu X."/>
            <person name="Ji K."/>
            <person name="Xiang X."/>
            <person name="Song Q."/>
            <person name="Yuan D."/>
            <person name="Jin S."/>
            <person name="Zhang L."/>
        </authorList>
    </citation>
    <scope>NUCLEOTIDE SEQUENCE [LARGE SCALE GENOMIC DNA]</scope>
    <source>
        <strain evidence="1">SQ_2022a</strain>
    </source>
</reference>
<evidence type="ECO:0000313" key="1">
    <source>
        <dbReference type="EMBL" id="KAI7990880.1"/>
    </source>
</evidence>
<proteinExistence type="predicted"/>
<organism evidence="1 2">
    <name type="scientific">Camellia lanceoleosa</name>
    <dbReference type="NCBI Taxonomy" id="1840588"/>
    <lineage>
        <taxon>Eukaryota</taxon>
        <taxon>Viridiplantae</taxon>
        <taxon>Streptophyta</taxon>
        <taxon>Embryophyta</taxon>
        <taxon>Tracheophyta</taxon>
        <taxon>Spermatophyta</taxon>
        <taxon>Magnoliopsida</taxon>
        <taxon>eudicotyledons</taxon>
        <taxon>Gunneridae</taxon>
        <taxon>Pentapetalae</taxon>
        <taxon>asterids</taxon>
        <taxon>Ericales</taxon>
        <taxon>Theaceae</taxon>
        <taxon>Camellia</taxon>
    </lineage>
</organism>
<dbReference type="Proteomes" id="UP001060215">
    <property type="component" value="Chromosome 13"/>
</dbReference>
<comment type="caution">
    <text evidence="1">The sequence shown here is derived from an EMBL/GenBank/DDBJ whole genome shotgun (WGS) entry which is preliminary data.</text>
</comment>
<keyword evidence="2" id="KW-1185">Reference proteome</keyword>
<accession>A0ACC0FS59</accession>
<gene>
    <name evidence="1" type="ORF">LOK49_LG12G03021</name>
</gene>
<protein>
    <submittedName>
        <fullName evidence="1">Folate-biopterin transporter 7</fullName>
    </submittedName>
</protein>
<dbReference type="EMBL" id="CM045770">
    <property type="protein sequence ID" value="KAI7990880.1"/>
    <property type="molecule type" value="Genomic_DNA"/>
</dbReference>
<name>A0ACC0FS59_9ERIC</name>
<evidence type="ECO:0000313" key="2">
    <source>
        <dbReference type="Proteomes" id="UP001060215"/>
    </source>
</evidence>